<dbReference type="Proteomes" id="UP000306985">
    <property type="component" value="Unassembled WGS sequence"/>
</dbReference>
<name>A0A4U6Q915_9ACTN</name>
<evidence type="ECO:0000313" key="2">
    <source>
        <dbReference type="Proteomes" id="UP000306985"/>
    </source>
</evidence>
<dbReference type="EMBL" id="SZZH01000007">
    <property type="protein sequence ID" value="TKV56371.1"/>
    <property type="molecule type" value="Genomic_DNA"/>
</dbReference>
<reference evidence="1 2" key="1">
    <citation type="submission" date="2019-05" db="EMBL/GenBank/DDBJ databases">
        <title>Nakamurella sp. N5BH11, whole genome shotgun sequence.</title>
        <authorList>
            <person name="Tuo L."/>
        </authorList>
    </citation>
    <scope>NUCLEOTIDE SEQUENCE [LARGE SCALE GENOMIC DNA]</scope>
    <source>
        <strain evidence="1 2">N5BH11</strain>
    </source>
</reference>
<dbReference type="RefSeq" id="WP_137451640.1">
    <property type="nucleotide sequence ID" value="NZ_SZZH01000007.1"/>
</dbReference>
<organism evidence="1 2">
    <name type="scientific">Nakamurella flava</name>
    <dbReference type="NCBI Taxonomy" id="2576308"/>
    <lineage>
        <taxon>Bacteria</taxon>
        <taxon>Bacillati</taxon>
        <taxon>Actinomycetota</taxon>
        <taxon>Actinomycetes</taxon>
        <taxon>Nakamurellales</taxon>
        <taxon>Nakamurellaceae</taxon>
        <taxon>Nakamurella</taxon>
    </lineage>
</organism>
<evidence type="ECO:0000313" key="1">
    <source>
        <dbReference type="EMBL" id="TKV56371.1"/>
    </source>
</evidence>
<sequence length="83" mass="8976">MSTTTGDTTMTTHTDLGALATGAFIRIDDETVALQRVERIAAPRAATAALAGIPLTRITFERDGDREQRVYPTQMVVEQVAGR</sequence>
<protein>
    <submittedName>
        <fullName evidence="1">Uncharacterized protein</fullName>
    </submittedName>
</protein>
<comment type="caution">
    <text evidence="1">The sequence shown here is derived from an EMBL/GenBank/DDBJ whole genome shotgun (WGS) entry which is preliminary data.</text>
</comment>
<proteinExistence type="predicted"/>
<dbReference type="AlphaFoldDB" id="A0A4U6Q915"/>
<accession>A0A4U6Q915</accession>
<gene>
    <name evidence="1" type="ORF">FDO65_20650</name>
</gene>
<keyword evidence="2" id="KW-1185">Reference proteome</keyword>